<proteinExistence type="predicted"/>
<dbReference type="AlphaFoldDB" id="A0A7E4V454"/>
<evidence type="ECO:0000313" key="1">
    <source>
        <dbReference type="Proteomes" id="UP000492821"/>
    </source>
</evidence>
<name>A0A7E4V454_PANRE</name>
<sequence length="118" mass="13344">MSCIVDMDAINAQMKLLEANIEKDIAATVTPAFLATMTPVQIHYYAITLSNQALEDERVPIIGLRKGYFIRQIAKIQLSRREISPTKASAMQQIASRIIEQYRDKIVLLTIENIKCGY</sequence>
<dbReference type="Proteomes" id="UP000492821">
    <property type="component" value="Unassembled WGS sequence"/>
</dbReference>
<evidence type="ECO:0000313" key="2">
    <source>
        <dbReference type="WBParaSite" id="Pan_g16379.t1"/>
    </source>
</evidence>
<protein>
    <submittedName>
        <fullName evidence="2">Phage protein</fullName>
    </submittedName>
</protein>
<accession>A0A7E4V454</accession>
<reference evidence="1" key="1">
    <citation type="journal article" date="2013" name="Genetics">
        <title>The draft genome and transcriptome of Panagrellus redivivus are shaped by the harsh demands of a free-living lifestyle.</title>
        <authorList>
            <person name="Srinivasan J."/>
            <person name="Dillman A.R."/>
            <person name="Macchietto M.G."/>
            <person name="Heikkinen L."/>
            <person name="Lakso M."/>
            <person name="Fracchia K.M."/>
            <person name="Antoshechkin I."/>
            <person name="Mortazavi A."/>
            <person name="Wong G."/>
            <person name="Sternberg P.W."/>
        </authorList>
    </citation>
    <scope>NUCLEOTIDE SEQUENCE [LARGE SCALE GENOMIC DNA]</scope>
    <source>
        <strain evidence="1">MT8872</strain>
    </source>
</reference>
<dbReference type="WBParaSite" id="Pan_g16379.t1">
    <property type="protein sequence ID" value="Pan_g16379.t1"/>
    <property type="gene ID" value="Pan_g16379"/>
</dbReference>
<organism evidence="1 2">
    <name type="scientific">Panagrellus redivivus</name>
    <name type="common">Microworm</name>
    <dbReference type="NCBI Taxonomy" id="6233"/>
    <lineage>
        <taxon>Eukaryota</taxon>
        <taxon>Metazoa</taxon>
        <taxon>Ecdysozoa</taxon>
        <taxon>Nematoda</taxon>
        <taxon>Chromadorea</taxon>
        <taxon>Rhabditida</taxon>
        <taxon>Tylenchina</taxon>
        <taxon>Panagrolaimomorpha</taxon>
        <taxon>Panagrolaimoidea</taxon>
        <taxon>Panagrolaimidae</taxon>
        <taxon>Panagrellus</taxon>
    </lineage>
</organism>
<keyword evidence="1" id="KW-1185">Reference proteome</keyword>
<reference evidence="2" key="2">
    <citation type="submission" date="2020-10" db="UniProtKB">
        <authorList>
            <consortium name="WormBaseParasite"/>
        </authorList>
    </citation>
    <scope>IDENTIFICATION</scope>
</reference>